<dbReference type="InterPro" id="IPR036875">
    <property type="entry name" value="Znf_CCHC_sf"/>
</dbReference>
<feature type="non-terminal residue" evidence="4">
    <location>
        <position position="591"/>
    </location>
</feature>
<dbReference type="InterPro" id="IPR036691">
    <property type="entry name" value="Endo/exonu/phosph_ase_sf"/>
</dbReference>
<evidence type="ECO:0000259" key="3">
    <source>
        <dbReference type="PROSITE" id="PS50158"/>
    </source>
</evidence>
<feature type="region of interest" description="Disordered" evidence="2">
    <location>
        <begin position="1"/>
        <end position="25"/>
    </location>
</feature>
<keyword evidence="1" id="KW-0479">Metal-binding</keyword>
<dbReference type="GO" id="GO:0003824">
    <property type="term" value="F:catalytic activity"/>
    <property type="evidence" value="ECO:0007669"/>
    <property type="project" value="InterPro"/>
</dbReference>
<dbReference type="GO" id="GO:0003676">
    <property type="term" value="F:nucleic acid binding"/>
    <property type="evidence" value="ECO:0007669"/>
    <property type="project" value="InterPro"/>
</dbReference>
<keyword evidence="5" id="KW-1185">Reference proteome</keyword>
<dbReference type="InterPro" id="IPR005135">
    <property type="entry name" value="Endo/exonuclease/phosphatase"/>
</dbReference>
<feature type="compositionally biased region" description="Polar residues" evidence="2">
    <location>
        <begin position="170"/>
        <end position="187"/>
    </location>
</feature>
<organism evidence="4 5">
    <name type="scientific">Aphis craccivora</name>
    <name type="common">Cowpea aphid</name>
    <dbReference type="NCBI Taxonomy" id="307492"/>
    <lineage>
        <taxon>Eukaryota</taxon>
        <taxon>Metazoa</taxon>
        <taxon>Ecdysozoa</taxon>
        <taxon>Arthropoda</taxon>
        <taxon>Hexapoda</taxon>
        <taxon>Insecta</taxon>
        <taxon>Pterygota</taxon>
        <taxon>Neoptera</taxon>
        <taxon>Paraneoptera</taxon>
        <taxon>Hemiptera</taxon>
        <taxon>Sternorrhyncha</taxon>
        <taxon>Aphidomorpha</taxon>
        <taxon>Aphidoidea</taxon>
        <taxon>Aphididae</taxon>
        <taxon>Aphidini</taxon>
        <taxon>Aphis</taxon>
        <taxon>Aphis</taxon>
    </lineage>
</organism>
<dbReference type="GO" id="GO:0008270">
    <property type="term" value="F:zinc ion binding"/>
    <property type="evidence" value="ECO:0007669"/>
    <property type="project" value="UniProtKB-KW"/>
</dbReference>
<dbReference type="InterPro" id="IPR001878">
    <property type="entry name" value="Znf_CCHC"/>
</dbReference>
<evidence type="ECO:0000256" key="1">
    <source>
        <dbReference type="PROSITE-ProRule" id="PRU00047"/>
    </source>
</evidence>
<dbReference type="PROSITE" id="PS50158">
    <property type="entry name" value="ZF_CCHC"/>
    <property type="match status" value="1"/>
</dbReference>
<dbReference type="OrthoDB" id="6615185at2759"/>
<evidence type="ECO:0000313" key="5">
    <source>
        <dbReference type="Proteomes" id="UP000478052"/>
    </source>
</evidence>
<keyword evidence="1" id="KW-0862">Zinc</keyword>
<dbReference type="Pfam" id="PF14529">
    <property type="entry name" value="Exo_endo_phos_2"/>
    <property type="match status" value="1"/>
</dbReference>
<dbReference type="EMBL" id="VUJU01003535">
    <property type="protein sequence ID" value="KAF0757585.1"/>
    <property type="molecule type" value="Genomic_DNA"/>
</dbReference>
<dbReference type="Gene3D" id="3.60.10.10">
    <property type="entry name" value="Endonuclease/exonuclease/phosphatase"/>
    <property type="match status" value="1"/>
</dbReference>
<dbReference type="AlphaFoldDB" id="A0A6G0YK71"/>
<dbReference type="CDD" id="cd09077">
    <property type="entry name" value="R1-I-EN"/>
    <property type="match status" value="1"/>
</dbReference>
<accession>A0A6G0YK71</accession>
<dbReference type="SMART" id="SM00343">
    <property type="entry name" value="ZnF_C2HC"/>
    <property type="match status" value="2"/>
</dbReference>
<feature type="domain" description="CCHC-type" evidence="3">
    <location>
        <begin position="376"/>
        <end position="389"/>
    </location>
</feature>
<feature type="compositionally biased region" description="Low complexity" evidence="2">
    <location>
        <begin position="12"/>
        <end position="24"/>
    </location>
</feature>
<feature type="region of interest" description="Disordered" evidence="2">
    <location>
        <begin position="166"/>
        <end position="192"/>
    </location>
</feature>
<gene>
    <name evidence="4" type="ORF">FWK35_00004430</name>
</gene>
<proteinExistence type="predicted"/>
<protein>
    <submittedName>
        <fullName evidence="4">CCHC-type domain-containing protein</fullName>
    </submittedName>
</protein>
<dbReference type="SUPFAM" id="SSF56219">
    <property type="entry name" value="DNase I-like"/>
    <property type="match status" value="1"/>
</dbReference>
<name>A0A6G0YK71_APHCR</name>
<evidence type="ECO:0000313" key="4">
    <source>
        <dbReference type="EMBL" id="KAF0757585.1"/>
    </source>
</evidence>
<keyword evidence="1" id="KW-0863">Zinc-finger</keyword>
<dbReference type="Gene3D" id="4.10.60.10">
    <property type="entry name" value="Zinc finger, CCHC-type"/>
    <property type="match status" value="1"/>
</dbReference>
<reference evidence="4 5" key="1">
    <citation type="submission" date="2019-08" db="EMBL/GenBank/DDBJ databases">
        <title>Whole genome of Aphis craccivora.</title>
        <authorList>
            <person name="Voronova N.V."/>
            <person name="Shulinski R.S."/>
            <person name="Bandarenka Y.V."/>
            <person name="Zhorov D.G."/>
            <person name="Warner D."/>
        </authorList>
    </citation>
    <scope>NUCLEOTIDE SEQUENCE [LARGE SCALE GENOMIC DNA]</scope>
    <source>
        <strain evidence="4">180601</strain>
        <tissue evidence="4">Whole Body</tissue>
    </source>
</reference>
<evidence type="ECO:0000256" key="2">
    <source>
        <dbReference type="SAM" id="MobiDB-lite"/>
    </source>
</evidence>
<dbReference type="Proteomes" id="UP000478052">
    <property type="component" value="Unassembled WGS sequence"/>
</dbReference>
<sequence>MATSEKKILSKAAGSSSTGTSASSVMTRTEAEAMYSKLLDSLLSAMETLETAVQAAPNTKLDIKTAVKSMGVNIRDFTGLAKKLGMARNPDATELRVKQLQLQQAQQHSETLKLLGEIKAEQALLHEAGLVEVEALRQEVSDIRTVQDHSGGNGADGGSWVEVAKRKGKNQNQKPEANKTVKPTTTRQRARGRPSAILVNVGAEEFPALARKIRGGVNQAITGDSVVGMRQAKSGGLLIEVRGDIEHIEAVRAEVTRSAGPEVQVKSLQQRALVEILDLDEWTNTDEVSQAVANAVSIGQNTIKVVSLRKRFGGSQLVLVSLPQEATRRLVNAGRLRIGMVSCRVRTADRKIRCFRCLTFGHTADKCESPDRTECCRRCGETGHKASSCFSAEQARWILSLGWSDGGSMHTLMIRDLQINVGVCRASQDLALATANAKEADVLIISEQHRNRGEDSGWYPDASSRAAIAVVSDIAVDKIGPPSPGFRWLEIKGYRLYSCYISPNVRFPEFEAFLSGLEVSIRGATGPVVIVGDFNSKSPEWGSPIEDRRGRFLADLLAALGLAVCNEGNEPTFVRGASKSHLDLTLASQAS</sequence>
<comment type="caution">
    <text evidence="4">The sequence shown here is derived from an EMBL/GenBank/DDBJ whole genome shotgun (WGS) entry which is preliminary data.</text>
</comment>
<dbReference type="SUPFAM" id="SSF57756">
    <property type="entry name" value="Retrovirus zinc finger-like domains"/>
    <property type="match status" value="1"/>
</dbReference>